<dbReference type="Pfam" id="PF08939">
    <property type="entry name" value="Bles03"/>
    <property type="match status" value="1"/>
</dbReference>
<name>A0A0F4ZCN9_9PEZI</name>
<dbReference type="SUPFAM" id="SSF55418">
    <property type="entry name" value="eIF4e-like"/>
    <property type="match status" value="1"/>
</dbReference>
<dbReference type="InterPro" id="IPR015034">
    <property type="entry name" value="Bles03"/>
</dbReference>
<evidence type="ECO:0008006" key="4">
    <source>
        <dbReference type="Google" id="ProtNLM"/>
    </source>
</evidence>
<keyword evidence="3" id="KW-1185">Reference proteome</keyword>
<reference evidence="2 3" key="1">
    <citation type="submission" date="2015-03" db="EMBL/GenBank/DDBJ databases">
        <authorList>
            <person name="Radwan O."/>
            <person name="Al-Naeli F.A."/>
            <person name="Rendon G.A."/>
            <person name="Fields C."/>
        </authorList>
    </citation>
    <scope>NUCLEOTIDE SEQUENCE [LARGE SCALE GENOMIC DNA]</scope>
    <source>
        <strain evidence="2">CR-DP1</strain>
    </source>
</reference>
<dbReference type="EMBL" id="LAEV01001460">
    <property type="protein sequence ID" value="KKA28005.1"/>
    <property type="molecule type" value="Genomic_DNA"/>
</dbReference>
<evidence type="ECO:0000313" key="2">
    <source>
        <dbReference type="EMBL" id="KKA28005.1"/>
    </source>
</evidence>
<gene>
    <name evidence="2" type="ORF">TD95_004846</name>
</gene>
<organism evidence="2 3">
    <name type="scientific">Thielaviopsis punctulata</name>
    <dbReference type="NCBI Taxonomy" id="72032"/>
    <lineage>
        <taxon>Eukaryota</taxon>
        <taxon>Fungi</taxon>
        <taxon>Dikarya</taxon>
        <taxon>Ascomycota</taxon>
        <taxon>Pezizomycotina</taxon>
        <taxon>Sordariomycetes</taxon>
        <taxon>Hypocreomycetidae</taxon>
        <taxon>Microascales</taxon>
        <taxon>Ceratocystidaceae</taxon>
        <taxon>Thielaviopsis</taxon>
    </lineage>
</organism>
<proteinExistence type="inferred from homology"/>
<protein>
    <recommendedName>
        <fullName evidence="4">DUF1917 domain-containing protein</fullName>
    </recommendedName>
</protein>
<accession>A0A0F4ZCN9</accession>
<dbReference type="InterPro" id="IPR023398">
    <property type="entry name" value="TIF_eIF4e-like"/>
</dbReference>
<dbReference type="AlphaFoldDB" id="A0A0F4ZCN9"/>
<dbReference type="OrthoDB" id="10067381at2759"/>
<comment type="caution">
    <text evidence="2">The sequence shown here is derived from an EMBL/GenBank/DDBJ whole genome shotgun (WGS) entry which is preliminary data.</text>
</comment>
<comment type="similarity">
    <text evidence="1">Belongs to the UPF0696 family.</text>
</comment>
<sequence>MDGDESDFYGDDDTTSALEHRVSVFNPTQWWKATLTAPPPLMTIKPPTDSPVPDTSICDDQQNPMEGLPFAWQVGETAASFAARLPPSSTIETESVPCIYVCNPHMNLTVRHADWQSRQSRGNEYEGPEVKGALFKTAHDGALERLNILHRFLMGLEKVRKPQSFKTLEANAEKATAIKNIMHLSHTCRMHSGKWMLVIDRKLIDQVWKSIVQATLNNTLGVAAKVQPANNPDKGPPRKEHLISVYTRDYTDTGDVKRVLLRLKELNLLTARPIYYKPDIFTYVGIAYNNKYDIRASLYSSKDFALKG</sequence>
<evidence type="ECO:0000256" key="1">
    <source>
        <dbReference type="ARBA" id="ARBA00010568"/>
    </source>
</evidence>
<dbReference type="Proteomes" id="UP000033483">
    <property type="component" value="Unassembled WGS sequence"/>
</dbReference>
<dbReference type="PANTHER" id="PTHR31977">
    <property type="entry name" value="UPF0696 PROTEIN C11ORF68"/>
    <property type="match status" value="1"/>
</dbReference>
<dbReference type="PANTHER" id="PTHR31977:SF1">
    <property type="entry name" value="UPF0696 PROTEIN C11ORF68"/>
    <property type="match status" value="1"/>
</dbReference>
<dbReference type="Gene3D" id="3.30.760.10">
    <property type="entry name" value="RNA Cap, Translation Initiation Factor Eif4e"/>
    <property type="match status" value="1"/>
</dbReference>
<evidence type="ECO:0000313" key="3">
    <source>
        <dbReference type="Proteomes" id="UP000033483"/>
    </source>
</evidence>